<dbReference type="InterPro" id="IPR050659">
    <property type="entry name" value="Peptidase_M24B"/>
</dbReference>
<dbReference type="Proteomes" id="UP000838686">
    <property type="component" value="Unassembled WGS sequence"/>
</dbReference>
<name>A0ABN8GRS5_9BACL</name>
<dbReference type="EC" id="3.4.11.18" evidence="2"/>
<gene>
    <name evidence="2" type="ORF">PAECIP111893_03896</name>
</gene>
<comment type="caution">
    <text evidence="2">The sequence shown here is derived from an EMBL/GenBank/DDBJ whole genome shotgun (WGS) entry which is preliminary data.</text>
</comment>
<evidence type="ECO:0000259" key="1">
    <source>
        <dbReference type="Pfam" id="PF00557"/>
    </source>
</evidence>
<protein>
    <submittedName>
        <fullName evidence="2">Methionine aminopeptidase 1, mitochondrial</fullName>
        <ecNumber evidence="2">3.4.11.18</ecNumber>
    </submittedName>
</protein>
<dbReference type="InterPro" id="IPR036005">
    <property type="entry name" value="Creatinase/aminopeptidase-like"/>
</dbReference>
<accession>A0ABN8GRS5</accession>
<evidence type="ECO:0000313" key="2">
    <source>
        <dbReference type="EMBL" id="CAH1215224.1"/>
    </source>
</evidence>
<dbReference type="SUPFAM" id="SSF55920">
    <property type="entry name" value="Creatinase/aminopeptidase"/>
    <property type="match status" value="1"/>
</dbReference>
<dbReference type="CDD" id="cd01066">
    <property type="entry name" value="APP_MetAP"/>
    <property type="match status" value="1"/>
</dbReference>
<organism evidence="2 3">
    <name type="scientific">Paenibacillus plantiphilus</name>
    <dbReference type="NCBI Taxonomy" id="2905650"/>
    <lineage>
        <taxon>Bacteria</taxon>
        <taxon>Bacillati</taxon>
        <taxon>Bacillota</taxon>
        <taxon>Bacilli</taxon>
        <taxon>Bacillales</taxon>
        <taxon>Paenibacillaceae</taxon>
        <taxon>Paenibacillus</taxon>
    </lineage>
</organism>
<keyword evidence="2" id="KW-0645">Protease</keyword>
<dbReference type="Pfam" id="PF00557">
    <property type="entry name" value="Peptidase_M24"/>
    <property type="match status" value="1"/>
</dbReference>
<dbReference type="PANTHER" id="PTHR46112:SF2">
    <property type="entry name" value="XAA-PRO AMINOPEPTIDASE P-RELATED"/>
    <property type="match status" value="1"/>
</dbReference>
<reference evidence="2" key="1">
    <citation type="submission" date="2022-01" db="EMBL/GenBank/DDBJ databases">
        <authorList>
            <person name="Criscuolo A."/>
        </authorList>
    </citation>
    <scope>NUCLEOTIDE SEQUENCE</scope>
    <source>
        <strain evidence="2">CIP111893</strain>
    </source>
</reference>
<keyword evidence="3" id="KW-1185">Reference proteome</keyword>
<keyword evidence="2" id="KW-0378">Hydrolase</keyword>
<dbReference type="RefSeq" id="WP_236344251.1">
    <property type="nucleotide sequence ID" value="NZ_CAKMMF010000024.1"/>
</dbReference>
<dbReference type="InterPro" id="IPR000994">
    <property type="entry name" value="Pept_M24"/>
</dbReference>
<keyword evidence="2" id="KW-0031">Aminopeptidase</keyword>
<feature type="domain" description="Peptidase M24" evidence="1">
    <location>
        <begin position="2"/>
        <end position="201"/>
    </location>
</feature>
<proteinExistence type="predicted"/>
<dbReference type="GO" id="GO:0004239">
    <property type="term" value="F:initiator methionyl aminopeptidase activity"/>
    <property type="evidence" value="ECO:0007669"/>
    <property type="project" value="UniProtKB-EC"/>
</dbReference>
<evidence type="ECO:0000313" key="3">
    <source>
        <dbReference type="Proteomes" id="UP000838686"/>
    </source>
</evidence>
<dbReference type="Gene3D" id="3.90.230.10">
    <property type="entry name" value="Creatinase/methionine aminopeptidase superfamily"/>
    <property type="match status" value="1"/>
</dbReference>
<sequence>MNAQEVAIEACQRAKPFLTPGITEKAFAEICEQQMLALGAEGLWYPMLVNFNTNSIYCTRGGHLPSEDVILQPADIVLIDFSPMVQGLWGDYSETIVIGDAPDFHRLADAAKRIFEQTYRYAAACRTIGELFDYAHDLIVKDGYELLDPNGNIGHSITNYNNQDQRIYLCPENRDIELAGQKWAIEPHIGMGGYGAKFENVIDRSI</sequence>
<dbReference type="EMBL" id="CAKMMF010000024">
    <property type="protein sequence ID" value="CAH1215224.1"/>
    <property type="molecule type" value="Genomic_DNA"/>
</dbReference>
<dbReference type="PANTHER" id="PTHR46112">
    <property type="entry name" value="AMINOPEPTIDASE"/>
    <property type="match status" value="1"/>
</dbReference>